<evidence type="ECO:0000313" key="1">
    <source>
        <dbReference type="EMBL" id="CAI0463204.1"/>
    </source>
</evidence>
<dbReference type="PANTHER" id="PTHR33972">
    <property type="entry name" value="EXPRESSED PROTEIN"/>
    <property type="match status" value="1"/>
</dbReference>
<reference evidence="1" key="1">
    <citation type="submission" date="2022-08" db="EMBL/GenBank/DDBJ databases">
        <authorList>
            <person name="Gutierrez-Valencia J."/>
        </authorList>
    </citation>
    <scope>NUCLEOTIDE SEQUENCE</scope>
</reference>
<name>A0AAV0NY14_9ROSI</name>
<dbReference type="PANTHER" id="PTHR33972:SF25">
    <property type="entry name" value="GENOME ASSEMBLY, CHROMOSOME: A06"/>
    <property type="match status" value="1"/>
</dbReference>
<dbReference type="AlphaFoldDB" id="A0AAV0NY14"/>
<proteinExistence type="predicted"/>
<keyword evidence="2" id="KW-1185">Reference proteome</keyword>
<gene>
    <name evidence="1" type="ORF">LITE_LOCUS35678</name>
</gene>
<evidence type="ECO:0000313" key="2">
    <source>
        <dbReference type="Proteomes" id="UP001154282"/>
    </source>
</evidence>
<dbReference type="EMBL" id="CAMGYJ010000008">
    <property type="protein sequence ID" value="CAI0463204.1"/>
    <property type="molecule type" value="Genomic_DNA"/>
</dbReference>
<sequence length="67" mass="7523">LRKLEDTIHHIIVRRAAPDCLPFLPGTSYWVPPHRYDVGCLGIAQLVEKLANPLTEEESRSVTSVRG</sequence>
<accession>A0AAV0NY14</accession>
<dbReference type="Proteomes" id="UP001154282">
    <property type="component" value="Unassembled WGS sequence"/>
</dbReference>
<protein>
    <submittedName>
        <fullName evidence="1">Uncharacterized protein</fullName>
    </submittedName>
</protein>
<feature type="non-terminal residue" evidence="1">
    <location>
        <position position="1"/>
    </location>
</feature>
<organism evidence="1 2">
    <name type="scientific">Linum tenue</name>
    <dbReference type="NCBI Taxonomy" id="586396"/>
    <lineage>
        <taxon>Eukaryota</taxon>
        <taxon>Viridiplantae</taxon>
        <taxon>Streptophyta</taxon>
        <taxon>Embryophyta</taxon>
        <taxon>Tracheophyta</taxon>
        <taxon>Spermatophyta</taxon>
        <taxon>Magnoliopsida</taxon>
        <taxon>eudicotyledons</taxon>
        <taxon>Gunneridae</taxon>
        <taxon>Pentapetalae</taxon>
        <taxon>rosids</taxon>
        <taxon>fabids</taxon>
        <taxon>Malpighiales</taxon>
        <taxon>Linaceae</taxon>
        <taxon>Linum</taxon>
    </lineage>
</organism>
<comment type="caution">
    <text evidence="1">The sequence shown here is derived from an EMBL/GenBank/DDBJ whole genome shotgun (WGS) entry which is preliminary data.</text>
</comment>